<organism evidence="5 6">
    <name type="scientific">Kitasatospora cystarginea</name>
    <dbReference type="NCBI Taxonomy" id="58350"/>
    <lineage>
        <taxon>Bacteria</taxon>
        <taxon>Bacillati</taxon>
        <taxon>Actinomycetota</taxon>
        <taxon>Actinomycetes</taxon>
        <taxon>Kitasatosporales</taxon>
        <taxon>Streptomycetaceae</taxon>
        <taxon>Kitasatospora</taxon>
    </lineage>
</organism>
<evidence type="ECO:0000256" key="1">
    <source>
        <dbReference type="ARBA" id="ARBA00022729"/>
    </source>
</evidence>
<dbReference type="Pfam" id="PF00149">
    <property type="entry name" value="Metallophos"/>
    <property type="match status" value="1"/>
</dbReference>
<keyword evidence="2" id="KW-0378">Hydrolase</keyword>
<dbReference type="InterPro" id="IPR036907">
    <property type="entry name" value="5'-Nucleotdase_C_sf"/>
</dbReference>
<proteinExistence type="inferred from homology"/>
<keyword evidence="6" id="KW-1185">Reference proteome</keyword>
<gene>
    <name evidence="5" type="ORF">GCM10010430_73820</name>
</gene>
<feature type="chain" id="PRO_5044953491" evidence="2">
    <location>
        <begin position="29"/>
        <end position="645"/>
    </location>
</feature>
<accession>A0ABP5RV70</accession>
<reference evidence="6" key="1">
    <citation type="journal article" date="2019" name="Int. J. Syst. Evol. Microbiol.">
        <title>The Global Catalogue of Microorganisms (GCM) 10K type strain sequencing project: providing services to taxonomists for standard genome sequencing and annotation.</title>
        <authorList>
            <consortium name="The Broad Institute Genomics Platform"/>
            <consortium name="The Broad Institute Genome Sequencing Center for Infectious Disease"/>
            <person name="Wu L."/>
            <person name="Ma J."/>
        </authorList>
    </citation>
    <scope>NUCLEOTIDE SEQUENCE [LARGE SCALE GENOMIC DNA]</scope>
    <source>
        <strain evidence="6">JCM 7356</strain>
    </source>
</reference>
<name>A0ABP5RV70_9ACTN</name>
<dbReference type="PANTHER" id="PTHR11575">
    <property type="entry name" value="5'-NUCLEOTIDASE-RELATED"/>
    <property type="match status" value="1"/>
</dbReference>
<dbReference type="PROSITE" id="PS51318">
    <property type="entry name" value="TAT"/>
    <property type="match status" value="1"/>
</dbReference>
<dbReference type="InterPro" id="IPR008334">
    <property type="entry name" value="5'-Nucleotdase_C"/>
</dbReference>
<feature type="signal peptide" evidence="2">
    <location>
        <begin position="1"/>
        <end position="28"/>
    </location>
</feature>
<dbReference type="InterPro" id="IPR006311">
    <property type="entry name" value="TAT_signal"/>
</dbReference>
<dbReference type="PRINTS" id="PR01607">
    <property type="entry name" value="APYRASEFAMLY"/>
</dbReference>
<comment type="caution">
    <text evidence="5">The sequence shown here is derived from an EMBL/GenBank/DDBJ whole genome shotgun (WGS) entry which is preliminary data.</text>
</comment>
<evidence type="ECO:0000313" key="5">
    <source>
        <dbReference type="EMBL" id="GAA2277196.1"/>
    </source>
</evidence>
<keyword evidence="1 2" id="KW-0732">Signal</keyword>
<evidence type="ECO:0000256" key="2">
    <source>
        <dbReference type="RuleBase" id="RU362119"/>
    </source>
</evidence>
<evidence type="ECO:0000313" key="6">
    <source>
        <dbReference type="Proteomes" id="UP001500305"/>
    </source>
</evidence>
<dbReference type="Proteomes" id="UP001500305">
    <property type="component" value="Unassembled WGS sequence"/>
</dbReference>
<feature type="domain" description="5'-Nucleotidase C-terminal" evidence="4">
    <location>
        <begin position="388"/>
        <end position="566"/>
    </location>
</feature>
<dbReference type="PANTHER" id="PTHR11575:SF24">
    <property type="entry name" value="5'-NUCLEOTIDASE"/>
    <property type="match status" value="1"/>
</dbReference>
<dbReference type="SUPFAM" id="SSF56300">
    <property type="entry name" value="Metallo-dependent phosphatases"/>
    <property type="match status" value="1"/>
</dbReference>
<dbReference type="Gene3D" id="3.90.780.10">
    <property type="entry name" value="5'-Nucleotidase, C-terminal domain"/>
    <property type="match status" value="1"/>
</dbReference>
<dbReference type="InterPro" id="IPR006179">
    <property type="entry name" value="5_nucleotidase/apyrase"/>
</dbReference>
<dbReference type="RefSeq" id="WP_344640950.1">
    <property type="nucleotide sequence ID" value="NZ_BAAATR010000057.1"/>
</dbReference>
<dbReference type="Pfam" id="PF02872">
    <property type="entry name" value="5_nucleotid_C"/>
    <property type="match status" value="1"/>
</dbReference>
<comment type="similarity">
    <text evidence="2">Belongs to the 5'-nucleotidase family.</text>
</comment>
<dbReference type="InterPro" id="IPR029052">
    <property type="entry name" value="Metallo-depent_PP-like"/>
</dbReference>
<sequence length="645" mass="68995">MREIGRRAFITSAGAIATVAAIGTPAFAGDHARDAATADEYVDVQLLNITDLHGYLQAAPAGDAVITGAAGQKYTVGGVAYLAAHLNRLRAGRRNSLFFAPGDLFSGWEFDAAAFADEPTIEALNRVRLDFASAGNHEFDKSPAFLTQHMAKGVPFPQTGWDDSFQDSGGHRFKGADFRYYSANMVWKASNRTVLPPYNIEWVDAGRGRRLPIGFIHLTAIGTESFPASFQPALASLDEIESANRCAAELKSRGVNAIVLSMHDGAVAGTDFNSGSNPSGPAYELALRVSPDIDAIVTGHWHCAFNMMVPDPNGVPRPFVEAGCYGQLINEINLRLDPATGRVVRTLTTSVNHPNTRDVAPDPELKQVVDYWAGYAERRARTAIAKQTSSFTRQTNRAGESTLGNLVADWAYWAGRQPQGPMNDGNAFPDTPAELAVIAIAPRFGQCIIGADLDHDAHSGGTVTFGQVFNAVGYGDAIITVTVTGAQIHDALEQQWTDVGGGRLQFAPLAVSHNVHYSFDATGPAGHRVDPREVLIDGKPLDPARSYRIAMPAYTLVNGDGYPAFTGYTEPFRHTRDFESFAGYVKARKRISPAPLNRVSVKNAAGRGARIGELAAPRSAASAGGAGRRAEAAARTAVDGFRVPC</sequence>
<dbReference type="SUPFAM" id="SSF55816">
    <property type="entry name" value="5'-nucleotidase (syn. UDP-sugar hydrolase), C-terminal domain"/>
    <property type="match status" value="1"/>
</dbReference>
<protein>
    <submittedName>
        <fullName evidence="5">Bifunctional metallophosphatase/5'-nucleotidase</fullName>
    </submittedName>
</protein>
<keyword evidence="2" id="KW-0547">Nucleotide-binding</keyword>
<feature type="domain" description="Calcineurin-like phosphoesterase" evidence="3">
    <location>
        <begin position="47"/>
        <end position="303"/>
    </location>
</feature>
<evidence type="ECO:0000259" key="4">
    <source>
        <dbReference type="Pfam" id="PF02872"/>
    </source>
</evidence>
<dbReference type="Gene3D" id="3.60.21.10">
    <property type="match status" value="1"/>
</dbReference>
<dbReference type="InterPro" id="IPR004843">
    <property type="entry name" value="Calcineurin-like_PHP"/>
</dbReference>
<dbReference type="EMBL" id="BAAATR010000057">
    <property type="protein sequence ID" value="GAA2277196.1"/>
    <property type="molecule type" value="Genomic_DNA"/>
</dbReference>
<evidence type="ECO:0000259" key="3">
    <source>
        <dbReference type="Pfam" id="PF00149"/>
    </source>
</evidence>